<keyword evidence="4" id="KW-1185">Reference proteome</keyword>
<dbReference type="Pfam" id="PF01965">
    <property type="entry name" value="DJ-1_PfpI"/>
    <property type="match status" value="1"/>
</dbReference>
<reference evidence="3 4" key="1">
    <citation type="journal article" date="2018" name="PLoS ONE">
        <title>The draft genome of Kipferlia bialata reveals reductive genome evolution in fornicate parasites.</title>
        <authorList>
            <person name="Tanifuji G."/>
            <person name="Takabayashi S."/>
            <person name="Kume K."/>
            <person name="Takagi M."/>
            <person name="Nakayama T."/>
            <person name="Kamikawa R."/>
            <person name="Inagaki Y."/>
            <person name="Hashimoto T."/>
        </authorList>
    </citation>
    <scope>NUCLEOTIDE SEQUENCE [LARGE SCALE GENOMIC DNA]</scope>
    <source>
        <strain evidence="3">NY0173</strain>
    </source>
</reference>
<sequence>MLRLVVPLALCLAVCLCDTPFNIVTSLDQIVPGDPYDMRLPVIGIDLTGVRVAILTADKTEDVEGIYPLNYFLDRHASVDTICPDTAADFNNMVFASDFTKPSHSVVCDHLASDLSAADWLEYDAVIIVGGAGVYNIRNDSALMR</sequence>
<dbReference type="Proteomes" id="UP000265618">
    <property type="component" value="Unassembled WGS sequence"/>
</dbReference>
<proteinExistence type="predicted"/>
<evidence type="ECO:0000313" key="3">
    <source>
        <dbReference type="EMBL" id="GIQ86720.1"/>
    </source>
</evidence>
<dbReference type="EMBL" id="BDIP01002713">
    <property type="protein sequence ID" value="GIQ86720.1"/>
    <property type="molecule type" value="Genomic_DNA"/>
</dbReference>
<dbReference type="Gene3D" id="3.40.50.880">
    <property type="match status" value="1"/>
</dbReference>
<name>A0A9K3D1X3_9EUKA</name>
<comment type="caution">
    <text evidence="3">The sequence shown here is derived from an EMBL/GenBank/DDBJ whole genome shotgun (WGS) entry which is preliminary data.</text>
</comment>
<feature type="chain" id="PRO_5039914400" description="DJ-1/PfpI domain-containing protein" evidence="1">
    <location>
        <begin position="18"/>
        <end position="145"/>
    </location>
</feature>
<dbReference type="SUPFAM" id="SSF52317">
    <property type="entry name" value="Class I glutamine amidotransferase-like"/>
    <property type="match status" value="1"/>
</dbReference>
<protein>
    <recommendedName>
        <fullName evidence="2">DJ-1/PfpI domain-containing protein</fullName>
    </recommendedName>
</protein>
<feature type="signal peptide" evidence="1">
    <location>
        <begin position="1"/>
        <end position="17"/>
    </location>
</feature>
<keyword evidence="1" id="KW-0732">Signal</keyword>
<evidence type="ECO:0000313" key="4">
    <source>
        <dbReference type="Proteomes" id="UP000265618"/>
    </source>
</evidence>
<gene>
    <name evidence="3" type="ORF">KIPB_008623</name>
</gene>
<organism evidence="3 4">
    <name type="scientific">Kipferlia bialata</name>
    <dbReference type="NCBI Taxonomy" id="797122"/>
    <lineage>
        <taxon>Eukaryota</taxon>
        <taxon>Metamonada</taxon>
        <taxon>Carpediemonas-like organisms</taxon>
        <taxon>Kipferlia</taxon>
    </lineage>
</organism>
<feature type="domain" description="DJ-1/PfpI" evidence="2">
    <location>
        <begin position="51"/>
        <end position="141"/>
    </location>
</feature>
<dbReference type="InterPro" id="IPR002818">
    <property type="entry name" value="DJ-1/PfpI"/>
</dbReference>
<evidence type="ECO:0000259" key="2">
    <source>
        <dbReference type="Pfam" id="PF01965"/>
    </source>
</evidence>
<dbReference type="InterPro" id="IPR029062">
    <property type="entry name" value="Class_I_gatase-like"/>
</dbReference>
<accession>A0A9K3D1X3</accession>
<evidence type="ECO:0000256" key="1">
    <source>
        <dbReference type="SAM" id="SignalP"/>
    </source>
</evidence>
<dbReference type="AlphaFoldDB" id="A0A9K3D1X3"/>
<feature type="non-terminal residue" evidence="3">
    <location>
        <position position="145"/>
    </location>
</feature>